<dbReference type="AlphaFoldDB" id="X1FRQ3"/>
<dbReference type="EMBL" id="BART01041131">
    <property type="protein sequence ID" value="GAH23433.1"/>
    <property type="molecule type" value="Genomic_DNA"/>
</dbReference>
<protein>
    <submittedName>
        <fullName evidence="1">Uncharacterized protein</fullName>
    </submittedName>
</protein>
<gene>
    <name evidence="1" type="ORF">S01H4_66423</name>
</gene>
<comment type="caution">
    <text evidence="1">The sequence shown here is derived from an EMBL/GenBank/DDBJ whole genome shotgun (WGS) entry which is preliminary data.</text>
</comment>
<sequence>ESNAAASKVTIITTRIARIRFVEINFEGCISVGYKYYFAYRRRQTATTLM</sequence>
<evidence type="ECO:0000313" key="1">
    <source>
        <dbReference type="EMBL" id="GAH23433.1"/>
    </source>
</evidence>
<accession>X1FRQ3</accession>
<proteinExistence type="predicted"/>
<name>X1FRQ3_9ZZZZ</name>
<reference evidence="1" key="1">
    <citation type="journal article" date="2014" name="Front. Microbiol.">
        <title>High frequency of phylogenetically diverse reductive dehalogenase-homologous genes in deep subseafloor sedimentary metagenomes.</title>
        <authorList>
            <person name="Kawai M."/>
            <person name="Futagami T."/>
            <person name="Toyoda A."/>
            <person name="Takaki Y."/>
            <person name="Nishi S."/>
            <person name="Hori S."/>
            <person name="Arai W."/>
            <person name="Tsubouchi T."/>
            <person name="Morono Y."/>
            <person name="Uchiyama I."/>
            <person name="Ito T."/>
            <person name="Fujiyama A."/>
            <person name="Inagaki F."/>
            <person name="Takami H."/>
        </authorList>
    </citation>
    <scope>NUCLEOTIDE SEQUENCE</scope>
    <source>
        <strain evidence="1">Expedition CK06-06</strain>
    </source>
</reference>
<organism evidence="1">
    <name type="scientific">marine sediment metagenome</name>
    <dbReference type="NCBI Taxonomy" id="412755"/>
    <lineage>
        <taxon>unclassified sequences</taxon>
        <taxon>metagenomes</taxon>
        <taxon>ecological metagenomes</taxon>
    </lineage>
</organism>
<feature type="non-terminal residue" evidence="1">
    <location>
        <position position="1"/>
    </location>
</feature>